<feature type="binding site" evidence="12">
    <location>
        <position position="289"/>
    </location>
    <ligand>
        <name>K(+)</name>
        <dbReference type="ChEBI" id="CHEBI:29103"/>
    </ligand>
</feature>
<comment type="caution">
    <text evidence="14">The sequence shown here is derived from an EMBL/GenBank/DDBJ whole genome shotgun (WGS) entry which is preliminary data.</text>
</comment>
<keyword evidence="15" id="KW-1185">Reference proteome</keyword>
<feature type="binding site" evidence="12">
    <location>
        <position position="291"/>
    </location>
    <ligand>
        <name>K(+)</name>
        <dbReference type="ChEBI" id="CHEBI:29103"/>
    </ligand>
</feature>
<evidence type="ECO:0000313" key="15">
    <source>
        <dbReference type="Proteomes" id="UP001604335"/>
    </source>
</evidence>
<evidence type="ECO:0000313" key="14">
    <source>
        <dbReference type="EMBL" id="MFG3817408.1"/>
    </source>
</evidence>
<dbReference type="SUPFAM" id="SSF53613">
    <property type="entry name" value="Ribokinase-like"/>
    <property type="match status" value="1"/>
</dbReference>
<proteinExistence type="inferred from homology"/>
<keyword evidence="12" id="KW-0963">Cytoplasm</keyword>
<feature type="binding site" evidence="12">
    <location>
        <position position="188"/>
    </location>
    <ligand>
        <name>ATP</name>
        <dbReference type="ChEBI" id="CHEBI:30616"/>
    </ligand>
</feature>
<comment type="similarity">
    <text evidence="12">Belongs to the carbohydrate kinase PfkB family. Ribokinase subfamily.</text>
</comment>
<dbReference type="Proteomes" id="UP001604335">
    <property type="component" value="Unassembled WGS sequence"/>
</dbReference>
<dbReference type="PRINTS" id="PR00990">
    <property type="entry name" value="RIBOKINASE"/>
</dbReference>
<keyword evidence="8 12" id="KW-0067">ATP-binding</keyword>
<evidence type="ECO:0000256" key="5">
    <source>
        <dbReference type="ARBA" id="ARBA00022723"/>
    </source>
</evidence>
<dbReference type="InterPro" id="IPR029056">
    <property type="entry name" value="Ribokinase-like"/>
</dbReference>
<dbReference type="PANTHER" id="PTHR10584">
    <property type="entry name" value="SUGAR KINASE"/>
    <property type="match status" value="1"/>
</dbReference>
<dbReference type="InterPro" id="IPR011611">
    <property type="entry name" value="PfkB_dom"/>
</dbReference>
<evidence type="ECO:0000256" key="9">
    <source>
        <dbReference type="ARBA" id="ARBA00022842"/>
    </source>
</evidence>
<dbReference type="InterPro" id="IPR002139">
    <property type="entry name" value="Ribo/fructo_kinase"/>
</dbReference>
<feature type="binding site" evidence="12">
    <location>
        <position position="286"/>
    </location>
    <ligand>
        <name>K(+)</name>
        <dbReference type="ChEBI" id="CHEBI:29103"/>
    </ligand>
</feature>
<feature type="binding site" evidence="12">
    <location>
        <begin position="255"/>
        <end position="256"/>
    </location>
    <ligand>
        <name>ATP</name>
        <dbReference type="ChEBI" id="CHEBI:30616"/>
    </ligand>
</feature>
<comment type="activity regulation">
    <text evidence="12">Activated by a monovalent cation that binds near, but not in, the active site. The most likely occupant of the site in vivo is potassium. Ion binding induces a conformational change that may alter substrate affinity.</text>
</comment>
<dbReference type="Gene3D" id="3.40.1190.20">
    <property type="match status" value="1"/>
</dbReference>
<gene>
    <name evidence="12" type="primary">rbsK</name>
    <name evidence="14" type="ORF">VPK24_07135</name>
</gene>
<dbReference type="EMBL" id="JAZAQF010000042">
    <property type="protein sequence ID" value="MFG3817408.1"/>
    <property type="molecule type" value="Genomic_DNA"/>
</dbReference>
<evidence type="ECO:0000256" key="4">
    <source>
        <dbReference type="ARBA" id="ARBA00022679"/>
    </source>
</evidence>
<keyword evidence="11 12" id="KW-0119">Carbohydrate metabolism</keyword>
<dbReference type="RefSeq" id="WP_393011709.1">
    <property type="nucleotide sequence ID" value="NZ_JAZAQF010000042.1"/>
</dbReference>
<feature type="active site" description="Proton acceptor" evidence="12">
    <location>
        <position position="256"/>
    </location>
</feature>
<keyword evidence="7 12" id="KW-0418">Kinase</keyword>
<dbReference type="InterPro" id="IPR011877">
    <property type="entry name" value="Ribokinase"/>
</dbReference>
<comment type="subcellular location">
    <subcellularLocation>
        <location evidence="12">Cytoplasm</location>
    </subcellularLocation>
</comment>
<feature type="binding site" evidence="12">
    <location>
        <begin position="11"/>
        <end position="13"/>
    </location>
    <ligand>
        <name>substrate</name>
    </ligand>
</feature>
<dbReference type="GO" id="GO:0004747">
    <property type="term" value="F:ribokinase activity"/>
    <property type="evidence" value="ECO:0007669"/>
    <property type="project" value="UniProtKB-EC"/>
</dbReference>
<accession>A0ABW7C8A3</accession>
<comment type="pathway">
    <text evidence="12">Carbohydrate metabolism; D-ribose degradation; D-ribose 5-phosphate from beta-D-ribopyranose: step 2/2.</text>
</comment>
<name>A0ABW7C8A3_9CYAN</name>
<dbReference type="HAMAP" id="MF_01987">
    <property type="entry name" value="Ribokinase"/>
    <property type="match status" value="1"/>
</dbReference>
<evidence type="ECO:0000256" key="8">
    <source>
        <dbReference type="ARBA" id="ARBA00022840"/>
    </source>
</evidence>
<comment type="function">
    <text evidence="12">Catalyzes the phosphorylation of ribose at O-5 in a reaction requiring ATP and magnesium. The resulting D-ribose-5-phosphate can then be used either for sythesis of nucleotides, histidine, and tryptophan, or as a component of the pentose phosphate pathway.</text>
</comment>
<dbReference type="InterPro" id="IPR002173">
    <property type="entry name" value="Carboh/pur_kinase_PfkB_CS"/>
</dbReference>
<comment type="subunit">
    <text evidence="12">Homodimer.</text>
</comment>
<evidence type="ECO:0000256" key="1">
    <source>
        <dbReference type="ARBA" id="ARBA00005380"/>
    </source>
</evidence>
<keyword evidence="4 12" id="KW-0808">Transferase</keyword>
<feature type="binding site" evidence="12">
    <location>
        <begin position="39"/>
        <end position="43"/>
    </location>
    <ligand>
        <name>substrate</name>
    </ligand>
</feature>
<dbReference type="CDD" id="cd01174">
    <property type="entry name" value="ribokinase"/>
    <property type="match status" value="1"/>
</dbReference>
<evidence type="ECO:0000256" key="10">
    <source>
        <dbReference type="ARBA" id="ARBA00022958"/>
    </source>
</evidence>
<dbReference type="EC" id="2.7.1.15" evidence="2 12"/>
<evidence type="ECO:0000256" key="3">
    <source>
        <dbReference type="ARBA" id="ARBA00016943"/>
    </source>
</evidence>
<evidence type="ECO:0000256" key="12">
    <source>
        <dbReference type="HAMAP-Rule" id="MF_01987"/>
    </source>
</evidence>
<keyword evidence="9 12" id="KW-0460">Magnesium</keyword>
<feature type="domain" description="Carbohydrate kinase PfkB" evidence="13">
    <location>
        <begin position="1"/>
        <end position="298"/>
    </location>
</feature>
<feature type="binding site" evidence="12">
    <location>
        <begin position="224"/>
        <end position="229"/>
    </location>
    <ligand>
        <name>ATP</name>
        <dbReference type="ChEBI" id="CHEBI:30616"/>
    </ligand>
</feature>
<reference evidence="15" key="1">
    <citation type="journal article" date="2024" name="Algal Res.">
        <title>Biochemical, toxicological and genomic investigation of a high-biomass producing Limnothrix strain isolated from Italian shallow drinking water reservoir.</title>
        <authorList>
            <person name="Simonazzi M."/>
            <person name="Shishido T.K."/>
            <person name="Delbaje E."/>
            <person name="Wahlsten M."/>
            <person name="Fewer D.P."/>
            <person name="Sivonen K."/>
            <person name="Pezzolesi L."/>
            <person name="Pistocchi R."/>
        </authorList>
    </citation>
    <scope>NUCLEOTIDE SEQUENCE [LARGE SCALE GENOMIC DNA]</scope>
    <source>
        <strain evidence="15">LRLZ20PSL1</strain>
    </source>
</reference>
<comment type="catalytic activity">
    <reaction evidence="12">
        <text>D-ribose + ATP = D-ribose 5-phosphate + ADP + H(+)</text>
        <dbReference type="Rhea" id="RHEA:13697"/>
        <dbReference type="ChEBI" id="CHEBI:15378"/>
        <dbReference type="ChEBI" id="CHEBI:30616"/>
        <dbReference type="ChEBI" id="CHEBI:47013"/>
        <dbReference type="ChEBI" id="CHEBI:78346"/>
        <dbReference type="ChEBI" id="CHEBI:456216"/>
        <dbReference type="EC" id="2.7.1.15"/>
    </reaction>
</comment>
<evidence type="ECO:0000256" key="11">
    <source>
        <dbReference type="ARBA" id="ARBA00023277"/>
    </source>
</evidence>
<dbReference type="PROSITE" id="PS00584">
    <property type="entry name" value="PFKB_KINASES_2"/>
    <property type="match status" value="1"/>
</dbReference>
<sequence length="312" mass="31149">MAQVWVLGSINADRTVAVAKLPQPGETVLAGAIGEASGGKGANQAVAAAKLGVATALIGRVGEDAIGEILLQDLQTSGVDVSRVAIDSLAPTGQAWIAVDGLGQNQIIVLPGANQAVGGAEVDRLQRSLGSAPRPIALLLQLEVPLAAVVAAAQAGQAAGAIVLLDPAPAPEHLPPELWAAIDWITPNATEAAQLVGFPVQTPEDAARAATRLQELGAKGVIVTLGEQGAWVAGPTDCFWQPAFPVRAIDSVAAGDGFNGALAAALVAGQPLSVAVRRAAAAGALTTTRSGAQSALPNAGELTAFLDQNASN</sequence>
<comment type="cofactor">
    <cofactor evidence="12">
        <name>Mg(2+)</name>
        <dbReference type="ChEBI" id="CHEBI:18420"/>
    </cofactor>
    <text evidence="12">Requires a divalent cation, most likely magnesium in vivo, as an electrophilic catalyst to aid phosphoryl group transfer. It is the chelate of the metal and the nucleotide that is the actual substrate.</text>
</comment>
<feature type="binding site" evidence="12">
    <location>
        <position position="250"/>
    </location>
    <ligand>
        <name>K(+)</name>
        <dbReference type="ChEBI" id="CHEBI:29103"/>
    </ligand>
</feature>
<feature type="binding site" evidence="12">
    <location>
        <position position="252"/>
    </location>
    <ligand>
        <name>K(+)</name>
        <dbReference type="ChEBI" id="CHEBI:29103"/>
    </ligand>
</feature>
<dbReference type="Pfam" id="PF00294">
    <property type="entry name" value="PfkB"/>
    <property type="match status" value="1"/>
</dbReference>
<comment type="similarity">
    <text evidence="1">Belongs to the carbohydrate kinase pfkB family.</text>
</comment>
<comment type="caution">
    <text evidence="12">Lacks conserved residue(s) required for the propagation of feature annotation.</text>
</comment>
<feature type="binding site" evidence="12">
    <location>
        <position position="256"/>
    </location>
    <ligand>
        <name>substrate</name>
    </ligand>
</feature>
<protein>
    <recommendedName>
        <fullName evidence="3 12">Ribokinase</fullName>
        <shortName evidence="12">RK</shortName>
        <ecNumber evidence="2 12">2.7.1.15</ecNumber>
    </recommendedName>
</protein>
<organism evidence="14 15">
    <name type="scientific">Limnothrix redekei LRLZ20PSL1</name>
    <dbReference type="NCBI Taxonomy" id="3112953"/>
    <lineage>
        <taxon>Bacteria</taxon>
        <taxon>Bacillati</taxon>
        <taxon>Cyanobacteriota</taxon>
        <taxon>Cyanophyceae</taxon>
        <taxon>Pseudanabaenales</taxon>
        <taxon>Pseudanabaenaceae</taxon>
        <taxon>Limnothrix</taxon>
    </lineage>
</organism>
<feature type="binding site" evidence="12">
    <location>
        <position position="143"/>
    </location>
    <ligand>
        <name>substrate</name>
    </ligand>
</feature>
<dbReference type="PANTHER" id="PTHR10584:SF166">
    <property type="entry name" value="RIBOKINASE"/>
    <property type="match status" value="1"/>
</dbReference>
<keyword evidence="10 12" id="KW-0630">Potassium</keyword>
<evidence type="ECO:0000256" key="7">
    <source>
        <dbReference type="ARBA" id="ARBA00022777"/>
    </source>
</evidence>
<evidence type="ECO:0000256" key="6">
    <source>
        <dbReference type="ARBA" id="ARBA00022741"/>
    </source>
</evidence>
<evidence type="ECO:0000256" key="2">
    <source>
        <dbReference type="ARBA" id="ARBA00012035"/>
    </source>
</evidence>
<keyword evidence="6 12" id="KW-0547">Nucleotide-binding</keyword>
<evidence type="ECO:0000259" key="13">
    <source>
        <dbReference type="Pfam" id="PF00294"/>
    </source>
</evidence>
<keyword evidence="5 12" id="KW-0479">Metal-binding</keyword>